<keyword evidence="2" id="KW-1185">Reference proteome</keyword>
<dbReference type="Proteomes" id="UP000053477">
    <property type="component" value="Unassembled WGS sequence"/>
</dbReference>
<organism evidence="1 2">
    <name type="scientific">Schizopora paradoxa</name>
    <dbReference type="NCBI Taxonomy" id="27342"/>
    <lineage>
        <taxon>Eukaryota</taxon>
        <taxon>Fungi</taxon>
        <taxon>Dikarya</taxon>
        <taxon>Basidiomycota</taxon>
        <taxon>Agaricomycotina</taxon>
        <taxon>Agaricomycetes</taxon>
        <taxon>Hymenochaetales</taxon>
        <taxon>Schizoporaceae</taxon>
        <taxon>Schizopora</taxon>
    </lineage>
</organism>
<dbReference type="InParanoid" id="A0A0H2RB64"/>
<dbReference type="EMBL" id="KQ086065">
    <property type="protein sequence ID" value="KLO09125.1"/>
    <property type="molecule type" value="Genomic_DNA"/>
</dbReference>
<evidence type="ECO:0000313" key="1">
    <source>
        <dbReference type="EMBL" id="KLO09125.1"/>
    </source>
</evidence>
<name>A0A0H2RB64_9AGAM</name>
<sequence>MDEFTVPFLRDFSFGPLLTYHTLPFLITESYSRIYLLSLKGIDQFRALLLAKLIPA</sequence>
<protein>
    <submittedName>
        <fullName evidence="1">Uncharacterized protein</fullName>
    </submittedName>
</protein>
<accession>A0A0H2RB64</accession>
<gene>
    <name evidence="1" type="ORF">SCHPADRAFT_908028</name>
</gene>
<dbReference type="AlphaFoldDB" id="A0A0H2RB64"/>
<evidence type="ECO:0000313" key="2">
    <source>
        <dbReference type="Proteomes" id="UP000053477"/>
    </source>
</evidence>
<reference evidence="1 2" key="1">
    <citation type="submission" date="2015-04" db="EMBL/GenBank/DDBJ databases">
        <title>Complete genome sequence of Schizopora paradoxa KUC8140, a cosmopolitan wood degrader in East Asia.</title>
        <authorList>
            <consortium name="DOE Joint Genome Institute"/>
            <person name="Min B."/>
            <person name="Park H."/>
            <person name="Jang Y."/>
            <person name="Kim J.-J."/>
            <person name="Kim K.H."/>
            <person name="Pangilinan J."/>
            <person name="Lipzen A."/>
            <person name="Riley R."/>
            <person name="Grigoriev I.V."/>
            <person name="Spatafora J.W."/>
            <person name="Choi I.-G."/>
        </authorList>
    </citation>
    <scope>NUCLEOTIDE SEQUENCE [LARGE SCALE GENOMIC DNA]</scope>
    <source>
        <strain evidence="1 2">KUC8140</strain>
    </source>
</reference>
<proteinExistence type="predicted"/>